<evidence type="ECO:0000313" key="2">
    <source>
        <dbReference type="EMBL" id="EPS36427.1"/>
    </source>
</evidence>
<keyword evidence="1" id="KW-0732">Signal</keyword>
<keyword evidence="3" id="KW-1185">Reference proteome</keyword>
<dbReference type="Proteomes" id="UP000015100">
    <property type="component" value="Unassembled WGS sequence"/>
</dbReference>
<protein>
    <submittedName>
        <fullName evidence="2">Uncharacterized protein</fullName>
    </submittedName>
</protein>
<comment type="caution">
    <text evidence="2">The sequence shown here is derived from an EMBL/GenBank/DDBJ whole genome shotgun (WGS) entry which is preliminary data.</text>
</comment>
<feature type="chain" id="PRO_5004548474" evidence="1">
    <location>
        <begin position="29"/>
        <end position="369"/>
    </location>
</feature>
<proteinExistence type="predicted"/>
<evidence type="ECO:0000256" key="1">
    <source>
        <dbReference type="SAM" id="SignalP"/>
    </source>
</evidence>
<sequence>MPNLNQTYLVLSILILSSSIRWMPLVGARPLETDSADLENVSGNSRPSVEIHDTKFAIADITPGIVKDIDVDLALVPKIKRPEIRKDIPSEILNKPRGSGVDVNAYMLEVVCADPSAWLHEQISEQRTTPSLVEFDWVLLVRLRGWQRVVEMIRDEMNTCKYCACRRPDGAGSKDSSAPFLLHPVESSPQCRAEAKPIYCMDFYKCYCSVTPRHRDVVDGEAISLRPTKEESAPARRIAIADLLNPIVEGAPENYNIPYPFSYNRRLAPGTKEPYYLEGPSSSPRKKTWDWLLNTGLGAGIGLGAPQVDKYGTGNLKRDEQTNAIRLDKPPNYPVDTVGNIISSSSSKDSPASIVRGIIHEEECSTRSI</sequence>
<dbReference type="HOGENOM" id="CLU_750100_0_0_1"/>
<feature type="signal peptide" evidence="1">
    <location>
        <begin position="1"/>
        <end position="28"/>
    </location>
</feature>
<name>S8BMJ9_DACHA</name>
<dbReference type="AlphaFoldDB" id="S8BMJ9"/>
<dbReference type="EMBL" id="AQGS01000907">
    <property type="protein sequence ID" value="EPS36427.1"/>
    <property type="molecule type" value="Genomic_DNA"/>
</dbReference>
<evidence type="ECO:0000313" key="3">
    <source>
        <dbReference type="Proteomes" id="UP000015100"/>
    </source>
</evidence>
<gene>
    <name evidence="2" type="ORF">H072_10051</name>
</gene>
<reference evidence="2 3" key="1">
    <citation type="journal article" date="2013" name="PLoS Genet.">
        <title>Genomic mechanisms accounting for the adaptation to parasitism in nematode-trapping fungi.</title>
        <authorList>
            <person name="Meerupati T."/>
            <person name="Andersson K.M."/>
            <person name="Friman E."/>
            <person name="Kumar D."/>
            <person name="Tunlid A."/>
            <person name="Ahren D."/>
        </authorList>
    </citation>
    <scope>NUCLEOTIDE SEQUENCE [LARGE SCALE GENOMIC DNA]</scope>
    <source>
        <strain evidence="2 3">CBS 200.50</strain>
    </source>
</reference>
<reference evidence="3" key="2">
    <citation type="submission" date="2013-04" db="EMBL/GenBank/DDBJ databases">
        <title>Genomic mechanisms accounting for the adaptation to parasitism in nematode-trapping fungi.</title>
        <authorList>
            <person name="Ahren D.G."/>
        </authorList>
    </citation>
    <scope>NUCLEOTIDE SEQUENCE [LARGE SCALE GENOMIC DNA]</scope>
    <source>
        <strain evidence="3">CBS 200.50</strain>
    </source>
</reference>
<organism evidence="2 3">
    <name type="scientific">Dactylellina haptotyla (strain CBS 200.50)</name>
    <name type="common">Nematode-trapping fungus</name>
    <name type="synonym">Monacrosporium haptotylum</name>
    <dbReference type="NCBI Taxonomy" id="1284197"/>
    <lineage>
        <taxon>Eukaryota</taxon>
        <taxon>Fungi</taxon>
        <taxon>Dikarya</taxon>
        <taxon>Ascomycota</taxon>
        <taxon>Pezizomycotina</taxon>
        <taxon>Orbiliomycetes</taxon>
        <taxon>Orbiliales</taxon>
        <taxon>Orbiliaceae</taxon>
        <taxon>Dactylellina</taxon>
    </lineage>
</organism>
<accession>S8BMJ9</accession>
<dbReference type="OrthoDB" id="5436229at2759"/>